<dbReference type="Proteomes" id="UP001217485">
    <property type="component" value="Unassembled WGS sequence"/>
</dbReference>
<dbReference type="Gene3D" id="1.50.10.20">
    <property type="match status" value="1"/>
</dbReference>
<comment type="caution">
    <text evidence="2">The sequence shown here is derived from an EMBL/GenBank/DDBJ whole genome shotgun (WGS) entry which is preliminary data.</text>
</comment>
<dbReference type="InterPro" id="IPR032696">
    <property type="entry name" value="SQ_cyclase_C"/>
</dbReference>
<dbReference type="SUPFAM" id="SSF48239">
    <property type="entry name" value="Terpenoid cyclases/Protein prenyltransferases"/>
    <property type="match status" value="2"/>
</dbReference>
<dbReference type="PANTHER" id="PTHR31739">
    <property type="entry name" value="ENT-COPALYL DIPHOSPHATE SYNTHASE, CHLOROPLASTIC"/>
    <property type="match status" value="1"/>
</dbReference>
<dbReference type="Pfam" id="PF13243">
    <property type="entry name" value="SQHop_cyclase_C"/>
    <property type="match status" value="1"/>
</dbReference>
<sequence>MNTSPHSSPSDRALAGLRALVAELGRGGGSVSPSVYDTATVLMFDVFPEARESIIRWLLEQQRPDAGWGLSSVPRARDLPTLASIVALHPYRELMPQVRRACEGGLAFLRDQAAHWGTSLPDDIPVGLELLMPRLLDRASSLGLGVDWDPYRALIALGERRRALIGKARPAAGSAASHSWEGWGGGPSPDLIDVSGGVGHSPAATAAWLHASRDKAGLDGARAAAREYLLRASGATEVGIPGIVPTVWPIHRFEQAWVLYALRVLDLLDHPRLGDVARPQLLDLGAALRPEGIGMSDAFTQDGDITSTVIATLGELVAPRAIGTLRRFERGGMFITYANELQPSLTTNAHAIHALASCGEKASTPARYLLERQQPDGRWVGDKWHSSWLYTTSQVILALSHEGHVPAVKRGLEALLRAQGGDGGWGAGSAPTAAETAYAVLALRAARRNRELESMARSAWRRGCDWLMSNHDIGAGQEDLRWIGKELYCPARVDRAWVLGALLVSQPPWES</sequence>
<name>A0ABT5BST2_9BACT</name>
<dbReference type="InterPro" id="IPR008930">
    <property type="entry name" value="Terpenoid_cyclase/PrenylTrfase"/>
</dbReference>
<dbReference type="Gene3D" id="1.50.10.160">
    <property type="match status" value="1"/>
</dbReference>
<dbReference type="RefSeq" id="WP_272093547.1">
    <property type="nucleotide sequence ID" value="NZ_JAQNDK010000001.1"/>
</dbReference>
<dbReference type="PANTHER" id="PTHR31739:SF25">
    <property type="entry name" value="(E,E)-GERANYLLINALOOL SYNTHASE"/>
    <property type="match status" value="1"/>
</dbReference>
<reference evidence="2 3" key="1">
    <citation type="submission" date="2023-01" db="EMBL/GenBank/DDBJ databases">
        <title>Minimal conservation of predation-associated metabolite biosynthetic gene clusters underscores biosynthetic potential of Myxococcota including descriptions for ten novel species: Archangium lansinium sp. nov., Myxococcus landrumus sp. nov., Nannocystis bai.</title>
        <authorList>
            <person name="Ahearne A."/>
            <person name="Stevens C."/>
            <person name="Dowd S."/>
        </authorList>
    </citation>
    <scope>NUCLEOTIDE SEQUENCE [LARGE SCALE GENOMIC DNA]</scope>
    <source>
        <strain evidence="2 3">WIWO2</strain>
    </source>
</reference>
<evidence type="ECO:0000259" key="1">
    <source>
        <dbReference type="Pfam" id="PF13243"/>
    </source>
</evidence>
<evidence type="ECO:0000313" key="3">
    <source>
        <dbReference type="Proteomes" id="UP001217485"/>
    </source>
</evidence>
<keyword evidence="3" id="KW-1185">Reference proteome</keyword>
<dbReference type="InterPro" id="IPR050148">
    <property type="entry name" value="Terpene_synthase-like"/>
</dbReference>
<protein>
    <submittedName>
        <fullName evidence="2">Prenyltransferase/squalene oxidase repeat-containing protein</fullName>
    </submittedName>
</protein>
<evidence type="ECO:0000313" key="2">
    <source>
        <dbReference type="EMBL" id="MDC0676773.1"/>
    </source>
</evidence>
<dbReference type="EMBL" id="JAQNDK010000001">
    <property type="protein sequence ID" value="MDC0676773.1"/>
    <property type="molecule type" value="Genomic_DNA"/>
</dbReference>
<proteinExistence type="predicted"/>
<gene>
    <name evidence="2" type="ORF">POL72_03405</name>
</gene>
<accession>A0ABT5BST2</accession>
<organism evidence="2 3">
    <name type="scientific">Sorangium atrum</name>
    <dbReference type="NCBI Taxonomy" id="2995308"/>
    <lineage>
        <taxon>Bacteria</taxon>
        <taxon>Pseudomonadati</taxon>
        <taxon>Myxococcota</taxon>
        <taxon>Polyangia</taxon>
        <taxon>Polyangiales</taxon>
        <taxon>Polyangiaceae</taxon>
        <taxon>Sorangium</taxon>
    </lineage>
</organism>
<feature type="domain" description="Squalene cyclase C-terminal" evidence="1">
    <location>
        <begin position="349"/>
        <end position="472"/>
    </location>
</feature>